<evidence type="ECO:0000313" key="2">
    <source>
        <dbReference type="EMBL" id="KZV49117.1"/>
    </source>
</evidence>
<proteinExistence type="predicted"/>
<evidence type="ECO:0000256" key="1">
    <source>
        <dbReference type="SAM" id="MobiDB-lite"/>
    </source>
</evidence>
<keyword evidence="3" id="KW-1185">Reference proteome</keyword>
<gene>
    <name evidence="2" type="ORF">F511_08428</name>
</gene>
<dbReference type="Proteomes" id="UP000250235">
    <property type="component" value="Unassembled WGS sequence"/>
</dbReference>
<sequence>MASSFITYALQVDFESVLKIYDHEGMVNTFKALEASGLLVGEIVFGYTPVDKADDLEQWFDRSYVDFVSRDAEQLIVSTSDLDKGTGTAETVAGEQQVPIFVEKGTVAESEGSKDVVVYLFREPIRCRFVKSEYLVCGRDLMSMLVKVPVARYGYAFVFARSGCLRCRLGEEVELVGKRWLIRGFRAVDLMESLAVGQTRVQQSTGQSVDPVPSGTSSSQPSVASQSLSRQRFRPRGRQFKRSSSSSSGSRGSNGARPTASFCGQCGGKNKPSNCIGVRGACNNCGQRSEFQPLETSSVRELSLFEQPGLHPTQVDATTAEFQPLETSSVRELSLFEQPGLHPTQVDATTGERDDILIGGDCTDAEFVRPYRGLVEFSCRIRDQAMFDITFFEILYGVCFVTWLLIFSCFRHSGVVVELLVMFDILDIAERIEFWLISWQCQHELSSLHDVLIWIACGCTPGYLELSMSMLVKVPVARCGYAVVFARSGCLFIEKSIGSNRIDEELMTLDDLLMQISDDMMHPSVTAAEITKIKSDLPVKFKEVYDQDWYYVSLPKISATEKGKAPLEEAYTVKGNPAREMVQLIYADVDFLVQLRQQVMQDVVEFFHYFSINKISDLESLRELAEKEKHMLLWAETDSLETAVKRRVYILAKYREMLLRKFLDSHRKYFTPGQPWTAMASQIIDLLSAAHDKSLDELQAQQQEHGIIMDRPSSSQSFDDTAASSGAVLAQFYSGNDYWRISCRLSIFVNRKLMPERVIEENFVPHVYFIEHVQYWGAAPSIIKSWGWSRVCTEVIRYSMFGYLRPVSRINFCRDIVVHSSAVDVLEKIPNKFCSVFQQDSQDLRVVLSLDLSTSQKKLSTQVAAAALDNVDGREGVGLSGQYSLSGQIPTVESSLG</sequence>
<dbReference type="EMBL" id="KQ993458">
    <property type="protein sequence ID" value="KZV49117.1"/>
    <property type="molecule type" value="Genomic_DNA"/>
</dbReference>
<feature type="compositionally biased region" description="Low complexity" evidence="1">
    <location>
        <begin position="242"/>
        <end position="253"/>
    </location>
</feature>
<feature type="region of interest" description="Disordered" evidence="1">
    <location>
        <begin position="201"/>
        <end position="263"/>
    </location>
</feature>
<evidence type="ECO:0000313" key="3">
    <source>
        <dbReference type="Proteomes" id="UP000250235"/>
    </source>
</evidence>
<feature type="compositionally biased region" description="Low complexity" evidence="1">
    <location>
        <begin position="211"/>
        <end position="229"/>
    </location>
</feature>
<accession>A0A2Z7CT44</accession>
<feature type="compositionally biased region" description="Basic residues" evidence="1">
    <location>
        <begin position="231"/>
        <end position="241"/>
    </location>
</feature>
<organism evidence="2 3">
    <name type="scientific">Dorcoceras hygrometricum</name>
    <dbReference type="NCBI Taxonomy" id="472368"/>
    <lineage>
        <taxon>Eukaryota</taxon>
        <taxon>Viridiplantae</taxon>
        <taxon>Streptophyta</taxon>
        <taxon>Embryophyta</taxon>
        <taxon>Tracheophyta</taxon>
        <taxon>Spermatophyta</taxon>
        <taxon>Magnoliopsida</taxon>
        <taxon>eudicotyledons</taxon>
        <taxon>Gunneridae</taxon>
        <taxon>Pentapetalae</taxon>
        <taxon>asterids</taxon>
        <taxon>lamiids</taxon>
        <taxon>Lamiales</taxon>
        <taxon>Gesneriaceae</taxon>
        <taxon>Didymocarpoideae</taxon>
        <taxon>Trichosporeae</taxon>
        <taxon>Loxocarpinae</taxon>
        <taxon>Dorcoceras</taxon>
    </lineage>
</organism>
<protein>
    <submittedName>
        <fullName evidence="2">Beta-galactosidase 13-like</fullName>
    </submittedName>
</protein>
<name>A0A2Z7CT44_9LAMI</name>
<dbReference type="AlphaFoldDB" id="A0A2Z7CT44"/>
<reference evidence="2 3" key="1">
    <citation type="journal article" date="2015" name="Proc. Natl. Acad. Sci. U.S.A.">
        <title>The resurrection genome of Boea hygrometrica: A blueprint for survival of dehydration.</title>
        <authorList>
            <person name="Xiao L."/>
            <person name="Yang G."/>
            <person name="Zhang L."/>
            <person name="Yang X."/>
            <person name="Zhao S."/>
            <person name="Ji Z."/>
            <person name="Zhou Q."/>
            <person name="Hu M."/>
            <person name="Wang Y."/>
            <person name="Chen M."/>
            <person name="Xu Y."/>
            <person name="Jin H."/>
            <person name="Xiao X."/>
            <person name="Hu G."/>
            <person name="Bao F."/>
            <person name="Hu Y."/>
            <person name="Wan P."/>
            <person name="Li L."/>
            <person name="Deng X."/>
            <person name="Kuang T."/>
            <person name="Xiang C."/>
            <person name="Zhu J.K."/>
            <person name="Oliver M.J."/>
            <person name="He Y."/>
        </authorList>
    </citation>
    <scope>NUCLEOTIDE SEQUENCE [LARGE SCALE GENOMIC DNA]</scope>
    <source>
        <strain evidence="3">cv. XS01</strain>
    </source>
</reference>